<organism evidence="1 2">
    <name type="scientific">Anaerosacchariphilus polymeriproducens</name>
    <dbReference type="NCBI Taxonomy" id="1812858"/>
    <lineage>
        <taxon>Bacteria</taxon>
        <taxon>Bacillati</taxon>
        <taxon>Bacillota</taxon>
        <taxon>Clostridia</taxon>
        <taxon>Lachnospirales</taxon>
        <taxon>Lachnospiraceae</taxon>
        <taxon>Anaerosacchariphilus</taxon>
    </lineage>
</organism>
<dbReference type="Proteomes" id="UP000255036">
    <property type="component" value="Unassembled WGS sequence"/>
</dbReference>
<comment type="caution">
    <text evidence="1">The sequence shown here is derived from an EMBL/GenBank/DDBJ whole genome shotgun (WGS) entry which is preliminary data.</text>
</comment>
<reference evidence="1 2" key="1">
    <citation type="submission" date="2018-07" db="EMBL/GenBank/DDBJ databases">
        <title>Anaerosacharophilus polymeroproducens gen. nov. sp. nov., an anaerobic bacterium isolated from salt field.</title>
        <authorList>
            <person name="Kim W."/>
            <person name="Yang S.-H."/>
            <person name="Oh J."/>
            <person name="Lee J.-H."/>
            <person name="Kwon K.K."/>
        </authorList>
    </citation>
    <scope>NUCLEOTIDE SEQUENCE [LARGE SCALE GENOMIC DNA]</scope>
    <source>
        <strain evidence="1 2">MCWD5</strain>
    </source>
</reference>
<name>A0A371AW13_9FIRM</name>
<sequence>MLRISFTEVGVEGSCPAEKDNDGCFFIGQVPEIKIPEIITSNKIFCDCKFEWIIPNGAKGLSVGKTIPAFSTDVLKVYPKQELTIENAARIPCSQVLSSYVVEFNRD</sequence>
<dbReference type="RefSeq" id="WP_115481598.1">
    <property type="nucleotide sequence ID" value="NZ_QRCT01000019.1"/>
</dbReference>
<dbReference type="AlphaFoldDB" id="A0A371AW13"/>
<evidence type="ECO:0000313" key="2">
    <source>
        <dbReference type="Proteomes" id="UP000255036"/>
    </source>
</evidence>
<keyword evidence="2" id="KW-1185">Reference proteome</keyword>
<proteinExistence type="predicted"/>
<dbReference type="EMBL" id="QRCT01000019">
    <property type="protein sequence ID" value="RDU23729.1"/>
    <property type="molecule type" value="Genomic_DNA"/>
</dbReference>
<accession>A0A371AW13</accession>
<evidence type="ECO:0000313" key="1">
    <source>
        <dbReference type="EMBL" id="RDU23729.1"/>
    </source>
</evidence>
<gene>
    <name evidence="1" type="ORF">DWV06_07675</name>
</gene>
<dbReference type="OrthoDB" id="2083840at2"/>
<protein>
    <submittedName>
        <fullName evidence="1">Uncharacterized protein</fullName>
    </submittedName>
</protein>